<evidence type="ECO:0000256" key="5">
    <source>
        <dbReference type="ARBA" id="ARBA00022840"/>
    </source>
</evidence>
<evidence type="ECO:0000256" key="3">
    <source>
        <dbReference type="ARBA" id="ARBA00022692"/>
    </source>
</evidence>
<keyword evidence="3 10" id="KW-0812">Transmembrane</keyword>
<keyword evidence="5" id="KW-0067">ATP-binding</keyword>
<dbReference type="InterPro" id="IPR001757">
    <property type="entry name" value="P_typ_ATPase"/>
</dbReference>
<evidence type="ECO:0000256" key="2">
    <source>
        <dbReference type="ARBA" id="ARBA00022475"/>
    </source>
</evidence>
<evidence type="ECO:0000256" key="4">
    <source>
        <dbReference type="ARBA" id="ARBA00022741"/>
    </source>
</evidence>
<keyword evidence="2" id="KW-1003">Cell membrane</keyword>
<dbReference type="InterPro" id="IPR006068">
    <property type="entry name" value="ATPase_P-typ_cation-transptr_C"/>
</dbReference>
<evidence type="ECO:0000313" key="12">
    <source>
        <dbReference type="EMBL" id="CAE7238540.1"/>
    </source>
</evidence>
<dbReference type="InterPro" id="IPR059000">
    <property type="entry name" value="ATPase_P-type_domA"/>
</dbReference>
<keyword evidence="6" id="KW-1278">Translocase</keyword>
<dbReference type="InterPro" id="IPR044492">
    <property type="entry name" value="P_typ_ATPase_HD_dom"/>
</dbReference>
<protein>
    <submittedName>
        <fullName evidence="12">ECA2 protein</fullName>
    </submittedName>
</protein>
<dbReference type="InterPro" id="IPR018303">
    <property type="entry name" value="ATPase_P-typ_P_site"/>
</dbReference>
<accession>A0A812KYR0</accession>
<dbReference type="EMBL" id="CAJNDS010000869">
    <property type="protein sequence ID" value="CAE7238540.1"/>
    <property type="molecule type" value="Genomic_DNA"/>
</dbReference>
<dbReference type="NCBIfam" id="TIGR01494">
    <property type="entry name" value="ATPase_P-type"/>
    <property type="match status" value="1"/>
</dbReference>
<comment type="caution">
    <text evidence="12">The sequence shown here is derived from an EMBL/GenBank/DDBJ whole genome shotgun (WGS) entry which is preliminary data.</text>
</comment>
<dbReference type="Pfam" id="PF00689">
    <property type="entry name" value="Cation_ATPase_C"/>
    <property type="match status" value="1"/>
</dbReference>
<dbReference type="InterPro" id="IPR036412">
    <property type="entry name" value="HAD-like_sf"/>
</dbReference>
<dbReference type="PRINTS" id="PR00119">
    <property type="entry name" value="CATATPASE"/>
</dbReference>
<evidence type="ECO:0000256" key="1">
    <source>
        <dbReference type="ARBA" id="ARBA00004651"/>
    </source>
</evidence>
<dbReference type="SFLD" id="SFLDF00027">
    <property type="entry name" value="p-type_atpase"/>
    <property type="match status" value="1"/>
</dbReference>
<evidence type="ECO:0000256" key="6">
    <source>
        <dbReference type="ARBA" id="ARBA00022967"/>
    </source>
</evidence>
<dbReference type="InterPro" id="IPR023298">
    <property type="entry name" value="ATPase_P-typ_TM_dom_sf"/>
</dbReference>
<name>A0A812KYR0_9DINO</name>
<evidence type="ECO:0000259" key="11">
    <source>
        <dbReference type="SMART" id="SM00831"/>
    </source>
</evidence>
<dbReference type="Gene3D" id="3.40.50.1000">
    <property type="entry name" value="HAD superfamily/HAD-like"/>
    <property type="match status" value="1"/>
</dbReference>
<feature type="domain" description="Cation-transporting P-type ATPase N-terminal" evidence="11">
    <location>
        <begin position="8"/>
        <end position="77"/>
    </location>
</feature>
<feature type="transmembrane region" description="Helical" evidence="10">
    <location>
        <begin position="80"/>
        <end position="98"/>
    </location>
</feature>
<dbReference type="InterPro" id="IPR008250">
    <property type="entry name" value="ATPase_P-typ_transduc_dom_A_sf"/>
</dbReference>
<dbReference type="PRINTS" id="PR00121">
    <property type="entry name" value="NAKATPASE"/>
</dbReference>
<dbReference type="GO" id="GO:0030007">
    <property type="term" value="P:intracellular potassium ion homeostasis"/>
    <property type="evidence" value="ECO:0007669"/>
    <property type="project" value="TreeGrafter"/>
</dbReference>
<dbReference type="PROSITE" id="PS00154">
    <property type="entry name" value="ATPASE_E1_E2"/>
    <property type="match status" value="1"/>
</dbReference>
<dbReference type="SUPFAM" id="SSF81665">
    <property type="entry name" value="Calcium ATPase, transmembrane domain M"/>
    <property type="match status" value="1"/>
</dbReference>
<dbReference type="Pfam" id="PF00122">
    <property type="entry name" value="E1-E2_ATPase"/>
    <property type="match status" value="1"/>
</dbReference>
<dbReference type="Gene3D" id="1.20.1110.10">
    <property type="entry name" value="Calcium-transporting ATPase, transmembrane domain"/>
    <property type="match status" value="2"/>
</dbReference>
<dbReference type="PANTHER" id="PTHR43294:SF21">
    <property type="entry name" value="CATION TRANSPORTING ATPASE"/>
    <property type="match status" value="1"/>
</dbReference>
<dbReference type="Pfam" id="PF00702">
    <property type="entry name" value="Hydrolase"/>
    <property type="match status" value="1"/>
</dbReference>
<feature type="transmembrane region" description="Helical" evidence="10">
    <location>
        <begin position="1173"/>
        <end position="1191"/>
    </location>
</feature>
<keyword evidence="4" id="KW-0547">Nucleotide-binding</keyword>
<dbReference type="GO" id="GO:1990573">
    <property type="term" value="P:potassium ion import across plasma membrane"/>
    <property type="evidence" value="ECO:0007669"/>
    <property type="project" value="TreeGrafter"/>
</dbReference>
<sequence>MDSSLLRNATTTTNAGTFSPGEGLSSLEAAARLAQDGPNELAPPPKESFLHILIRQMQSIFFALTIAAAFLSHLCGDTPRAVLLVVVVCTVILANTFGEHTSQDAGKALRSMTALDTMCLRDGQQSRVASSTLVAGDVVLLQVGDVVPADAVLLEAIDLKVNESILTGEPADVTKTTQVTESTPNTPDTPFRANMLYSATSVTSGRAKAEVVHIGMQTQVGQIAKRLRESKPWTEKSPLQVSVNALGRRLSAVVLGLVAGATLLALATRYQDPASPCPPHDLHCIARTGLLRAVVMSVAVVPHGLPMVLTIMLRVSSVRMAAKGGEVMKVSAVDYISATSVICTDKTGTLTEGRMTATSLIGLCRDAGEPGGNTGATKKSTLAFYPLRGFSPNGGLFAASQLSSEHREQMDAAFDLQLERQTFTSAGLPDLSAQEGSADVSLDHLMAKAHLACAFLSCYQTSLYQHPSTDRWQISGNMTEGALKVAAAKGGFKDTGLSGETLLKSHRRLADLDIPFTSHRKVMASVHELPENRRLASLQFPPDCTHIAIIKGAPEKLLDRAGAVAKFAAGSLDIPGEPMTANDRDMLLSANAELSGDALRSLLVVVRPLVLTEVEALGNLHSADERLGLILEPSKVCPLSLWGIHDPPRTSVPQSIRHCHEAGIRVVMITGDQQGTAAAIAKQVGLLQDADRSFAIATCADLHEVNLPRAVNKRRLSRQAQEAVDATFPSRGSGDGVETKANNGSRRGSRSLSIHDERGPMDHEPEFKSEEDLIDITSRVKCFARAQPSDKVAIVAALRAAGHVVAMTGDGVNDAPALKAADVGVAMGICGSAVAKNASDLILLDDNFSTILSAVEEGRRIFSNTQKYVMVNLSMKFAEATSLLLSLFLGVLPVIKPSPQLLNMIITHGASTICLAFEPAEQHTMKVPPREVHGMLLTRNQIMWRMVPFVCCLPLVAYSSLLLGTFGATGFVRNQDLLGSAVVADLKSGRSACELAGWEDETGRHHEDPRPFHCLCTTNPTGWPGLQTSIVEHWGTTRQIAPIDVSRNAWDLSLDNPDWEGNLSTLVTPCKSNPDLWCWKRHVPSSQRAMLPPGLSCVDYGLKVGQTMSFVTIMFGEVLSIMCFRTERFVLSKPFDNPWYNLTLLCNVLVMCMVIYVSPLASALQFVPLTPSRLIIAVSCSIWLLVFNELAKAGYRAGQRPINALLQQRALALSGARRPSLKEQV</sequence>
<feature type="compositionally biased region" description="Basic and acidic residues" evidence="9">
    <location>
        <begin position="753"/>
        <end position="765"/>
    </location>
</feature>
<proteinExistence type="predicted"/>
<evidence type="ECO:0000256" key="8">
    <source>
        <dbReference type="ARBA" id="ARBA00023136"/>
    </source>
</evidence>
<dbReference type="Gene3D" id="2.70.150.10">
    <property type="entry name" value="Calcium-transporting ATPase, cytoplasmic transduction domain A"/>
    <property type="match status" value="1"/>
</dbReference>
<dbReference type="Gene3D" id="3.40.1110.10">
    <property type="entry name" value="Calcium-transporting ATPase, cytoplasmic domain N"/>
    <property type="match status" value="1"/>
</dbReference>
<dbReference type="Pfam" id="PF13246">
    <property type="entry name" value="Cation_ATPase"/>
    <property type="match status" value="1"/>
</dbReference>
<dbReference type="Proteomes" id="UP000604046">
    <property type="component" value="Unassembled WGS sequence"/>
</dbReference>
<keyword evidence="13" id="KW-1185">Reference proteome</keyword>
<feature type="compositionally biased region" description="Polar residues" evidence="9">
    <location>
        <begin position="1"/>
        <end position="17"/>
    </location>
</feature>
<dbReference type="Pfam" id="PF00690">
    <property type="entry name" value="Cation_ATPase_N"/>
    <property type="match status" value="1"/>
</dbReference>
<feature type="transmembrane region" description="Helical" evidence="10">
    <location>
        <begin position="942"/>
        <end position="963"/>
    </location>
</feature>
<dbReference type="SFLD" id="SFLDG00002">
    <property type="entry name" value="C1.7:_P-type_atpase_like"/>
    <property type="match status" value="1"/>
</dbReference>
<organism evidence="12 13">
    <name type="scientific">Symbiodinium natans</name>
    <dbReference type="NCBI Taxonomy" id="878477"/>
    <lineage>
        <taxon>Eukaryota</taxon>
        <taxon>Sar</taxon>
        <taxon>Alveolata</taxon>
        <taxon>Dinophyceae</taxon>
        <taxon>Suessiales</taxon>
        <taxon>Symbiodiniaceae</taxon>
        <taxon>Symbiodinium</taxon>
    </lineage>
</organism>
<dbReference type="GO" id="GO:0005524">
    <property type="term" value="F:ATP binding"/>
    <property type="evidence" value="ECO:0007669"/>
    <property type="project" value="UniProtKB-KW"/>
</dbReference>
<dbReference type="GO" id="GO:0006883">
    <property type="term" value="P:intracellular sodium ion homeostasis"/>
    <property type="evidence" value="ECO:0007669"/>
    <property type="project" value="TreeGrafter"/>
</dbReference>
<dbReference type="OrthoDB" id="116380at2759"/>
<dbReference type="GO" id="GO:0036376">
    <property type="term" value="P:sodium ion export across plasma membrane"/>
    <property type="evidence" value="ECO:0007669"/>
    <property type="project" value="TreeGrafter"/>
</dbReference>
<feature type="region of interest" description="Disordered" evidence="9">
    <location>
        <begin position="1"/>
        <end position="23"/>
    </location>
</feature>
<gene>
    <name evidence="12" type="primary">ECA2</name>
    <name evidence="12" type="ORF">SNAT2548_LOCUS10494</name>
</gene>
<keyword evidence="8 10" id="KW-0472">Membrane</keyword>
<comment type="subcellular location">
    <subcellularLocation>
        <location evidence="1">Cell membrane</location>
        <topology evidence="1">Multi-pass membrane protein</topology>
    </subcellularLocation>
</comment>
<dbReference type="SUPFAM" id="SSF81653">
    <property type="entry name" value="Calcium ATPase, transduction domain A"/>
    <property type="match status" value="1"/>
</dbReference>
<dbReference type="InterPro" id="IPR023214">
    <property type="entry name" value="HAD_sf"/>
</dbReference>
<evidence type="ECO:0000256" key="7">
    <source>
        <dbReference type="ARBA" id="ARBA00022989"/>
    </source>
</evidence>
<feature type="transmembrane region" description="Helical" evidence="10">
    <location>
        <begin position="52"/>
        <end position="74"/>
    </location>
</feature>
<dbReference type="GO" id="GO:0005391">
    <property type="term" value="F:P-type sodium:potassium-exchanging transporter activity"/>
    <property type="evidence" value="ECO:0007669"/>
    <property type="project" value="TreeGrafter"/>
</dbReference>
<dbReference type="InterPro" id="IPR004014">
    <property type="entry name" value="ATPase_P-typ_cation-transptr_N"/>
</dbReference>
<evidence type="ECO:0000256" key="10">
    <source>
        <dbReference type="SAM" id="Phobius"/>
    </source>
</evidence>
<feature type="region of interest" description="Disordered" evidence="9">
    <location>
        <begin position="714"/>
        <end position="765"/>
    </location>
</feature>
<dbReference type="SMART" id="SM00831">
    <property type="entry name" value="Cation_ATPase_N"/>
    <property type="match status" value="1"/>
</dbReference>
<dbReference type="GO" id="GO:0016887">
    <property type="term" value="F:ATP hydrolysis activity"/>
    <property type="evidence" value="ECO:0007669"/>
    <property type="project" value="InterPro"/>
</dbReference>
<evidence type="ECO:0000256" key="9">
    <source>
        <dbReference type="SAM" id="MobiDB-lite"/>
    </source>
</evidence>
<evidence type="ECO:0000313" key="13">
    <source>
        <dbReference type="Proteomes" id="UP000604046"/>
    </source>
</evidence>
<reference evidence="12" key="1">
    <citation type="submission" date="2021-02" db="EMBL/GenBank/DDBJ databases">
        <authorList>
            <person name="Dougan E. K."/>
            <person name="Rhodes N."/>
            <person name="Thang M."/>
            <person name="Chan C."/>
        </authorList>
    </citation>
    <scope>NUCLEOTIDE SEQUENCE</scope>
</reference>
<dbReference type="GO" id="GO:1902600">
    <property type="term" value="P:proton transmembrane transport"/>
    <property type="evidence" value="ECO:0007669"/>
    <property type="project" value="TreeGrafter"/>
</dbReference>
<dbReference type="AlphaFoldDB" id="A0A812KYR0"/>
<dbReference type="InterPro" id="IPR050510">
    <property type="entry name" value="Cation_transp_ATPase_P-type"/>
</dbReference>
<dbReference type="SUPFAM" id="SSF56784">
    <property type="entry name" value="HAD-like"/>
    <property type="match status" value="1"/>
</dbReference>
<dbReference type="SUPFAM" id="SSF81660">
    <property type="entry name" value="Metal cation-transporting ATPase, ATP-binding domain N"/>
    <property type="match status" value="1"/>
</dbReference>
<feature type="transmembrane region" description="Helical" evidence="10">
    <location>
        <begin position="1139"/>
        <end position="1161"/>
    </location>
</feature>
<dbReference type="GO" id="GO:0005886">
    <property type="term" value="C:plasma membrane"/>
    <property type="evidence" value="ECO:0007669"/>
    <property type="project" value="UniProtKB-SubCell"/>
</dbReference>
<dbReference type="SFLD" id="SFLDS00003">
    <property type="entry name" value="Haloacid_Dehalogenase"/>
    <property type="match status" value="1"/>
</dbReference>
<keyword evidence="7 10" id="KW-1133">Transmembrane helix</keyword>
<dbReference type="PANTHER" id="PTHR43294">
    <property type="entry name" value="SODIUM/POTASSIUM-TRANSPORTING ATPASE SUBUNIT ALPHA"/>
    <property type="match status" value="1"/>
</dbReference>
<dbReference type="InterPro" id="IPR023299">
    <property type="entry name" value="ATPase_P-typ_cyto_dom_N"/>
</dbReference>